<feature type="transmembrane region" description="Helical" evidence="8">
    <location>
        <begin position="834"/>
        <end position="856"/>
    </location>
</feature>
<evidence type="ECO:0000256" key="2">
    <source>
        <dbReference type="ARBA" id="ARBA00007343"/>
    </source>
</evidence>
<dbReference type="PROSITE" id="PS50024">
    <property type="entry name" value="SEA"/>
    <property type="match status" value="1"/>
</dbReference>
<evidence type="ECO:0000256" key="4">
    <source>
        <dbReference type="ARBA" id="ARBA00022989"/>
    </source>
</evidence>
<dbReference type="GO" id="GO:0007166">
    <property type="term" value="P:cell surface receptor signaling pathway"/>
    <property type="evidence" value="ECO:0007669"/>
    <property type="project" value="InterPro"/>
</dbReference>
<dbReference type="PRINTS" id="PR00249">
    <property type="entry name" value="GPCRSECRETIN"/>
</dbReference>
<evidence type="ECO:0000256" key="3">
    <source>
        <dbReference type="ARBA" id="ARBA00022692"/>
    </source>
</evidence>
<evidence type="ECO:0000259" key="12">
    <source>
        <dbReference type="PROSITE" id="PS50835"/>
    </source>
</evidence>
<accession>A0AAW1Z5J8</accession>
<dbReference type="GO" id="GO:0004930">
    <property type="term" value="F:G protein-coupled receptor activity"/>
    <property type="evidence" value="ECO:0007669"/>
    <property type="project" value="InterPro"/>
</dbReference>
<dbReference type="InterPro" id="IPR051587">
    <property type="entry name" value="Adhesion_GPCR"/>
</dbReference>
<dbReference type="PROSITE" id="PS50835">
    <property type="entry name" value="IG_LIKE"/>
    <property type="match status" value="1"/>
</dbReference>
<dbReference type="AlphaFoldDB" id="A0AAW1Z5J8"/>
<sequence>MSMTINQPFDTSLTDSNSENYKDLSGKIKKSIDTSYSKQLNGYIPGSTEVSGFRPGSVIADYTISAISNNLNFTAANTALSESLKAQGIILAADAFAKSEQTDFTTGNLYPLQKLDLNCIQTDFAKGPIKWIVNNKDPALDNTRYTLSNNNSILTVKNTSESDSGRYSCIIQTDTIPYIKWQNIIINQRPTIFVGDEYHVFPCDGSTVQLRCSVDAGYNVEWVLNGAVQTSVPASGSDIILNHPTKSGDCKEETFTCRLKDLPQLLVYSYSWSRVTVKTSTENYECSNEELGLGKTNDEKKGICGSGFKGTITYRCEPPVWTKVQDNCIVDVIFKLKNTAETLLVDDIPEFMANLSSATSQNNVNITQSPATVQAIVDILFKIANLSQDTVINKPVMENFLKTVNIIVSVNVSDTWNTLNKGNTTENTSIRLLDAIEKISDRLKDEFAINETSIQLNRTTIKNSFSITSTLPNSTTEIVIPQVPNVTTVTIIIFTTLDNVLPTRDTNNDSRKSDALINGDVVVVKVNQTINNISFAFDITDQSLGNPQCVFWNFSLDGWDSTGCEVKPSVNETGKITCECNHTTSFSILMSPFSIDNKALAYITYIGVAISMASLVICLIIETIVWKSVRRNDTSYMRHVTIVNIAVSLLIANICFIIGAAITDQEQPTSVGRCSPAVFFMHFFYLALFFWMLISALFLFYRTVMVLSQMSRVRMMAIAFIISYGAPLLIAVITVASTAGPQNYVSKQACWLNWDESKALLAFVIPALTIVAINLVVLIVVLYKMLRRGVGATTQPDEKHALVVIFRCVAILTPIFGLTWGFGIGTMVSRDLGVHVVFTILNSLQGFFILVFGTLLDNKVRESLPGKLSLQKLSSSNTKSTSAGSSSTSGLGTLFQRMRQRNVYNVSEANLSPAVTTSDSSNGSYAIISN</sequence>
<evidence type="ECO:0000256" key="6">
    <source>
        <dbReference type="ARBA" id="ARBA00023157"/>
    </source>
</evidence>
<protein>
    <recommendedName>
        <fullName evidence="15">Adhesion G protein-coupled receptor F5-like</fullName>
    </recommendedName>
</protein>
<evidence type="ECO:0000259" key="11">
    <source>
        <dbReference type="PROSITE" id="PS50261"/>
    </source>
</evidence>
<proteinExistence type="inferred from homology"/>
<dbReference type="InterPro" id="IPR057244">
    <property type="entry name" value="GAIN_B"/>
</dbReference>
<dbReference type="InterPro" id="IPR046338">
    <property type="entry name" value="GAIN_dom_sf"/>
</dbReference>
<keyword evidence="3 8" id="KW-0812">Transmembrane</keyword>
<dbReference type="PROSITE" id="PS50221">
    <property type="entry name" value="GAIN_B"/>
    <property type="match status" value="1"/>
</dbReference>
<dbReference type="FunFam" id="1.20.1070.10:FF:000058">
    <property type="entry name" value="Adhesion G protein-coupled receptor F5"/>
    <property type="match status" value="1"/>
</dbReference>
<comment type="subcellular location">
    <subcellularLocation>
        <location evidence="1">Membrane</location>
        <topology evidence="1">Multi-pass membrane protein</topology>
    </subcellularLocation>
</comment>
<dbReference type="Gene3D" id="1.20.1070.10">
    <property type="entry name" value="Rhodopsin 7-helix transmembrane proteins"/>
    <property type="match status" value="1"/>
</dbReference>
<dbReference type="CDD" id="cd15932">
    <property type="entry name" value="7tmB2_GPR116-like_Adhesion_VI"/>
    <property type="match status" value="1"/>
</dbReference>
<reference evidence="13 14" key="1">
    <citation type="submission" date="2024-05" db="EMBL/GenBank/DDBJ databases">
        <title>A high-quality chromosomal-level genome assembly of Topmouth culter (Culter alburnus).</title>
        <authorList>
            <person name="Zhao H."/>
        </authorList>
    </citation>
    <scope>NUCLEOTIDE SEQUENCE [LARGE SCALE GENOMIC DNA]</scope>
    <source>
        <strain evidence="13">CATC2023</strain>
        <tissue evidence="13">Muscle</tissue>
    </source>
</reference>
<dbReference type="PROSITE" id="PS50261">
    <property type="entry name" value="G_PROTEIN_RECEP_F2_4"/>
    <property type="match status" value="1"/>
</dbReference>
<evidence type="ECO:0000256" key="5">
    <source>
        <dbReference type="ARBA" id="ARBA00023136"/>
    </source>
</evidence>
<dbReference type="PANTHER" id="PTHR45813:SF4">
    <property type="entry name" value="ADHESION G PROTEIN-COUPLED RECEPTOR F5"/>
    <property type="match status" value="1"/>
</dbReference>
<dbReference type="SUPFAM" id="SSF82671">
    <property type="entry name" value="SEA domain"/>
    <property type="match status" value="1"/>
</dbReference>
<evidence type="ECO:0000256" key="8">
    <source>
        <dbReference type="SAM" id="Phobius"/>
    </source>
</evidence>
<dbReference type="PANTHER" id="PTHR45813">
    <property type="entry name" value="IG-LIKE DOMAIN-CONTAINING PROTEIN"/>
    <property type="match status" value="1"/>
</dbReference>
<dbReference type="GO" id="GO:0016020">
    <property type="term" value="C:membrane"/>
    <property type="evidence" value="ECO:0007669"/>
    <property type="project" value="UniProtKB-SubCell"/>
</dbReference>
<dbReference type="InterPro" id="IPR036364">
    <property type="entry name" value="SEA_dom_sf"/>
</dbReference>
<keyword evidence="14" id="KW-1185">Reference proteome</keyword>
<feature type="transmembrane region" description="Helical" evidence="8">
    <location>
        <begin position="599"/>
        <end position="621"/>
    </location>
</feature>
<keyword evidence="7" id="KW-0325">Glycoprotein</keyword>
<feature type="domain" description="Ig-like" evidence="12">
    <location>
        <begin position="113"/>
        <end position="172"/>
    </location>
</feature>
<comment type="similarity">
    <text evidence="2">Belongs to the G-protein coupled receptor 2 family. Adhesion G-protein coupled receptor (ADGR) subfamily.</text>
</comment>
<evidence type="ECO:0000256" key="1">
    <source>
        <dbReference type="ARBA" id="ARBA00004141"/>
    </source>
</evidence>
<dbReference type="InterPro" id="IPR017981">
    <property type="entry name" value="GPCR_2-like_7TM"/>
</dbReference>
<dbReference type="InterPro" id="IPR000832">
    <property type="entry name" value="GPCR_2_secretin-like"/>
</dbReference>
<organism evidence="13 14">
    <name type="scientific">Culter alburnus</name>
    <name type="common">Topmouth culter</name>
    <dbReference type="NCBI Taxonomy" id="194366"/>
    <lineage>
        <taxon>Eukaryota</taxon>
        <taxon>Metazoa</taxon>
        <taxon>Chordata</taxon>
        <taxon>Craniata</taxon>
        <taxon>Vertebrata</taxon>
        <taxon>Euteleostomi</taxon>
        <taxon>Actinopterygii</taxon>
        <taxon>Neopterygii</taxon>
        <taxon>Teleostei</taxon>
        <taxon>Ostariophysi</taxon>
        <taxon>Cypriniformes</taxon>
        <taxon>Xenocyprididae</taxon>
        <taxon>Xenocypridinae</taxon>
        <taxon>Culter</taxon>
    </lineage>
</organism>
<dbReference type="InterPro" id="IPR000203">
    <property type="entry name" value="GPS"/>
</dbReference>
<evidence type="ECO:0000256" key="7">
    <source>
        <dbReference type="ARBA" id="ARBA00023180"/>
    </source>
</evidence>
<dbReference type="GO" id="GO:0007189">
    <property type="term" value="P:adenylate cyclase-activating G protein-coupled receptor signaling pathway"/>
    <property type="evidence" value="ECO:0007669"/>
    <property type="project" value="TreeGrafter"/>
</dbReference>
<dbReference type="InterPro" id="IPR036179">
    <property type="entry name" value="Ig-like_dom_sf"/>
</dbReference>
<name>A0AAW1Z5J8_CULAL</name>
<dbReference type="InterPro" id="IPR013783">
    <property type="entry name" value="Ig-like_fold"/>
</dbReference>
<feature type="domain" description="GAIN-B" evidence="10">
    <location>
        <begin position="445"/>
        <end position="596"/>
    </location>
</feature>
<dbReference type="Pfam" id="PF01825">
    <property type="entry name" value="GPS"/>
    <property type="match status" value="1"/>
</dbReference>
<feature type="transmembrane region" description="Helical" evidence="8">
    <location>
        <begin position="713"/>
        <end position="739"/>
    </location>
</feature>
<dbReference type="InterPro" id="IPR000082">
    <property type="entry name" value="SEA_dom"/>
</dbReference>
<evidence type="ECO:0008006" key="15">
    <source>
        <dbReference type="Google" id="ProtNLM"/>
    </source>
</evidence>
<keyword evidence="6" id="KW-1015">Disulfide bond</keyword>
<dbReference type="Gene3D" id="2.60.220.50">
    <property type="match status" value="1"/>
</dbReference>
<evidence type="ECO:0000259" key="9">
    <source>
        <dbReference type="PROSITE" id="PS50024"/>
    </source>
</evidence>
<gene>
    <name evidence="13" type="ORF">ABG768_014402</name>
</gene>
<feature type="transmembrane region" description="Helical" evidence="8">
    <location>
        <begin position="804"/>
        <end position="828"/>
    </location>
</feature>
<comment type="caution">
    <text evidence="13">The sequence shown here is derived from an EMBL/GenBank/DDBJ whole genome shotgun (WGS) entry which is preliminary data.</text>
</comment>
<dbReference type="EMBL" id="JAWDJR010000020">
    <property type="protein sequence ID" value="KAK9956686.1"/>
    <property type="molecule type" value="Genomic_DNA"/>
</dbReference>
<dbReference type="Pfam" id="PF00002">
    <property type="entry name" value="7tm_2"/>
    <property type="match status" value="1"/>
</dbReference>
<feature type="transmembrane region" description="Helical" evidence="8">
    <location>
        <begin position="759"/>
        <end position="783"/>
    </location>
</feature>
<evidence type="ECO:0000259" key="10">
    <source>
        <dbReference type="PROSITE" id="PS50221"/>
    </source>
</evidence>
<feature type="transmembrane region" description="Helical" evidence="8">
    <location>
        <begin position="642"/>
        <end position="662"/>
    </location>
</feature>
<dbReference type="Proteomes" id="UP001479290">
    <property type="component" value="Unassembled WGS sequence"/>
</dbReference>
<feature type="domain" description="G-protein coupled receptors family 2 profile 2" evidence="11">
    <location>
        <begin position="600"/>
        <end position="857"/>
    </location>
</feature>
<dbReference type="Gene3D" id="2.60.40.10">
    <property type="entry name" value="Immunoglobulins"/>
    <property type="match status" value="1"/>
</dbReference>
<dbReference type="SUPFAM" id="SSF81321">
    <property type="entry name" value="Family A G protein-coupled receptor-like"/>
    <property type="match status" value="1"/>
</dbReference>
<keyword evidence="5 8" id="KW-0472">Membrane</keyword>
<dbReference type="InterPro" id="IPR007110">
    <property type="entry name" value="Ig-like_dom"/>
</dbReference>
<keyword evidence="4 8" id="KW-1133">Transmembrane helix</keyword>
<dbReference type="SUPFAM" id="SSF48726">
    <property type="entry name" value="Immunoglobulin"/>
    <property type="match status" value="1"/>
</dbReference>
<dbReference type="SMART" id="SM00303">
    <property type="entry name" value="GPS"/>
    <property type="match status" value="1"/>
</dbReference>
<feature type="domain" description="SEA" evidence="9">
    <location>
        <begin position="1"/>
        <end position="108"/>
    </location>
</feature>
<evidence type="ECO:0000313" key="14">
    <source>
        <dbReference type="Proteomes" id="UP001479290"/>
    </source>
</evidence>
<evidence type="ECO:0000313" key="13">
    <source>
        <dbReference type="EMBL" id="KAK9956686.1"/>
    </source>
</evidence>
<feature type="transmembrane region" description="Helical" evidence="8">
    <location>
        <begin position="682"/>
        <end position="701"/>
    </location>
</feature>
<dbReference type="Pfam" id="PF01390">
    <property type="entry name" value="SEA"/>
    <property type="match status" value="1"/>
</dbReference>